<comment type="subcellular location">
    <subcellularLocation>
        <location evidence="1">Cell membrane</location>
        <topology evidence="1">Single-pass membrane protein</topology>
    </subcellularLocation>
</comment>
<evidence type="ECO:0000256" key="9">
    <source>
        <dbReference type="ARBA" id="ARBA00023010"/>
    </source>
</evidence>
<evidence type="ECO:0000256" key="10">
    <source>
        <dbReference type="ARBA" id="ARBA00023136"/>
    </source>
</evidence>
<dbReference type="PRINTS" id="PR01853">
    <property type="entry name" value="YAJCTRNLCASE"/>
</dbReference>
<reference evidence="12" key="1">
    <citation type="submission" date="2020-09" db="EMBL/GenBank/DDBJ databases">
        <authorList>
            <person name="Kim M.K."/>
        </authorList>
    </citation>
    <scope>NUCLEOTIDE SEQUENCE</scope>
    <source>
        <strain evidence="12">BT702</strain>
    </source>
</reference>
<dbReference type="Pfam" id="PF02699">
    <property type="entry name" value="YajC"/>
    <property type="match status" value="1"/>
</dbReference>
<dbReference type="GO" id="GO:0005886">
    <property type="term" value="C:plasma membrane"/>
    <property type="evidence" value="ECO:0007669"/>
    <property type="project" value="UniProtKB-SubCell"/>
</dbReference>
<dbReference type="PANTHER" id="PTHR33909:SF1">
    <property type="entry name" value="SEC TRANSLOCON ACCESSORY COMPLEX SUBUNIT YAJC"/>
    <property type="match status" value="1"/>
</dbReference>
<evidence type="ECO:0000256" key="2">
    <source>
        <dbReference type="ARBA" id="ARBA00006742"/>
    </source>
</evidence>
<evidence type="ECO:0000256" key="6">
    <source>
        <dbReference type="ARBA" id="ARBA00022692"/>
    </source>
</evidence>
<dbReference type="GO" id="GO:0015031">
    <property type="term" value="P:protein transport"/>
    <property type="evidence" value="ECO:0007669"/>
    <property type="project" value="UniProtKB-KW"/>
</dbReference>
<comment type="caution">
    <text evidence="12">The sequence shown here is derived from an EMBL/GenBank/DDBJ whole genome shotgun (WGS) entry which is preliminary data.</text>
</comment>
<keyword evidence="13" id="KW-1185">Reference proteome</keyword>
<evidence type="ECO:0000256" key="11">
    <source>
        <dbReference type="SAM" id="Phobius"/>
    </source>
</evidence>
<dbReference type="Proteomes" id="UP000598820">
    <property type="component" value="Unassembled WGS sequence"/>
</dbReference>
<organism evidence="12 13">
    <name type="scientific">Spirosoma profusum</name>
    <dbReference type="NCBI Taxonomy" id="2771354"/>
    <lineage>
        <taxon>Bacteria</taxon>
        <taxon>Pseudomonadati</taxon>
        <taxon>Bacteroidota</taxon>
        <taxon>Cytophagia</taxon>
        <taxon>Cytophagales</taxon>
        <taxon>Cytophagaceae</taxon>
        <taxon>Spirosoma</taxon>
    </lineage>
</organism>
<dbReference type="AlphaFoldDB" id="A0A927ATA1"/>
<accession>A0A927ATA1</accession>
<keyword evidence="5" id="KW-1003">Cell membrane</keyword>
<evidence type="ECO:0000256" key="3">
    <source>
        <dbReference type="ARBA" id="ARBA00014962"/>
    </source>
</evidence>
<evidence type="ECO:0000256" key="5">
    <source>
        <dbReference type="ARBA" id="ARBA00022475"/>
    </source>
</evidence>
<keyword evidence="6 11" id="KW-0812">Transmembrane</keyword>
<evidence type="ECO:0000256" key="7">
    <source>
        <dbReference type="ARBA" id="ARBA00022927"/>
    </source>
</evidence>
<dbReference type="NCBIfam" id="TIGR00739">
    <property type="entry name" value="yajC"/>
    <property type="match status" value="1"/>
</dbReference>
<feature type="transmembrane region" description="Helical" evidence="11">
    <location>
        <begin position="15"/>
        <end position="34"/>
    </location>
</feature>
<evidence type="ECO:0000313" key="12">
    <source>
        <dbReference type="EMBL" id="MBD2702990.1"/>
    </source>
</evidence>
<dbReference type="InterPro" id="IPR003849">
    <property type="entry name" value="Preprotein_translocase_YajC"/>
</dbReference>
<gene>
    <name evidence="12" type="primary">yajC</name>
    <name evidence="12" type="ORF">IC229_20255</name>
</gene>
<sequence>MYSILLQAASSNTSMIYNVLLWIGIIGIFYFFMIRPQQKKQKDQKSFVDNLKKGDNVVTIGGLHGKIASVDGTTVTLEVDRGVKMTFEKTSISREASAKPAEDAK</sequence>
<keyword evidence="4" id="KW-0813">Transport</keyword>
<comment type="similarity">
    <text evidence="2">Belongs to the YajC family.</text>
</comment>
<dbReference type="RefSeq" id="WP_190888836.1">
    <property type="nucleotide sequence ID" value="NZ_JACWZY010000018.1"/>
</dbReference>
<dbReference type="SMART" id="SM01323">
    <property type="entry name" value="YajC"/>
    <property type="match status" value="1"/>
</dbReference>
<dbReference type="PANTHER" id="PTHR33909">
    <property type="entry name" value="SEC TRANSLOCON ACCESSORY COMPLEX SUBUNIT YAJC"/>
    <property type="match status" value="1"/>
</dbReference>
<protein>
    <recommendedName>
        <fullName evidence="3">Sec translocon accessory complex subunit YajC</fullName>
    </recommendedName>
</protein>
<evidence type="ECO:0000256" key="8">
    <source>
        <dbReference type="ARBA" id="ARBA00022989"/>
    </source>
</evidence>
<dbReference type="EMBL" id="JACWZY010000018">
    <property type="protein sequence ID" value="MBD2702990.1"/>
    <property type="molecule type" value="Genomic_DNA"/>
</dbReference>
<evidence type="ECO:0000256" key="4">
    <source>
        <dbReference type="ARBA" id="ARBA00022448"/>
    </source>
</evidence>
<proteinExistence type="inferred from homology"/>
<keyword evidence="9" id="KW-0811">Translocation</keyword>
<name>A0A927ATA1_9BACT</name>
<evidence type="ECO:0000313" key="13">
    <source>
        <dbReference type="Proteomes" id="UP000598820"/>
    </source>
</evidence>
<keyword evidence="7" id="KW-0653">Protein transport</keyword>
<keyword evidence="8 11" id="KW-1133">Transmembrane helix</keyword>
<keyword evidence="10 11" id="KW-0472">Membrane</keyword>
<evidence type="ECO:0000256" key="1">
    <source>
        <dbReference type="ARBA" id="ARBA00004162"/>
    </source>
</evidence>